<evidence type="ECO:0000256" key="1">
    <source>
        <dbReference type="SAM" id="Phobius"/>
    </source>
</evidence>
<proteinExistence type="predicted"/>
<dbReference type="EMBL" id="FNZR01000001">
    <property type="protein sequence ID" value="SEK18264.1"/>
    <property type="molecule type" value="Genomic_DNA"/>
</dbReference>
<dbReference type="Pfam" id="PF09527">
    <property type="entry name" value="ATPase_gene1"/>
    <property type="match status" value="1"/>
</dbReference>
<sequence>MKKNRPLPDNELSKYAYFTGVGFQMLAIIGIFTYVGYRIDESRNTENSLWTALFALAGVCISIYTVIRALTRRGK</sequence>
<keyword evidence="1" id="KW-0472">Membrane</keyword>
<dbReference type="OrthoDB" id="9798708at2"/>
<reference evidence="3" key="1">
    <citation type="submission" date="2016-10" db="EMBL/GenBank/DDBJ databases">
        <authorList>
            <person name="Varghese N."/>
            <person name="Submissions S."/>
        </authorList>
    </citation>
    <scope>NUCLEOTIDE SEQUENCE [LARGE SCALE GENOMIC DNA]</scope>
    <source>
        <strain evidence="3">Jip14</strain>
    </source>
</reference>
<accession>A0A1H7EXD6</accession>
<keyword evidence="1" id="KW-0812">Transmembrane</keyword>
<dbReference type="Proteomes" id="UP000198916">
    <property type="component" value="Unassembled WGS sequence"/>
</dbReference>
<dbReference type="RefSeq" id="WP_090601907.1">
    <property type="nucleotide sequence ID" value="NZ_FNZR01000001.1"/>
</dbReference>
<feature type="transmembrane region" description="Helical" evidence="1">
    <location>
        <begin position="15"/>
        <end position="37"/>
    </location>
</feature>
<name>A0A1H7EXD6_9SPHI</name>
<keyword evidence="1" id="KW-1133">Transmembrane helix</keyword>
<gene>
    <name evidence="2" type="ORF">SAMN05421740_10183</name>
</gene>
<evidence type="ECO:0000313" key="2">
    <source>
        <dbReference type="EMBL" id="SEK18264.1"/>
    </source>
</evidence>
<protein>
    <submittedName>
        <fullName evidence="2">Putative F0F1-ATPase subunit Ca2+/Mg2+ transporter</fullName>
    </submittedName>
</protein>
<feature type="transmembrane region" description="Helical" evidence="1">
    <location>
        <begin position="49"/>
        <end position="70"/>
    </location>
</feature>
<dbReference type="InterPro" id="IPR032820">
    <property type="entry name" value="ATPase_put"/>
</dbReference>
<dbReference type="AlphaFoldDB" id="A0A1H7EXD6"/>
<evidence type="ECO:0000313" key="3">
    <source>
        <dbReference type="Proteomes" id="UP000198916"/>
    </source>
</evidence>
<dbReference type="STRING" id="332977.SAMN05421740_10183"/>
<organism evidence="2 3">
    <name type="scientific">Parapedobacter koreensis</name>
    <dbReference type="NCBI Taxonomy" id="332977"/>
    <lineage>
        <taxon>Bacteria</taxon>
        <taxon>Pseudomonadati</taxon>
        <taxon>Bacteroidota</taxon>
        <taxon>Sphingobacteriia</taxon>
        <taxon>Sphingobacteriales</taxon>
        <taxon>Sphingobacteriaceae</taxon>
        <taxon>Parapedobacter</taxon>
    </lineage>
</organism>
<keyword evidence="3" id="KW-1185">Reference proteome</keyword>